<evidence type="ECO:0000313" key="4">
    <source>
        <dbReference type="Proteomes" id="UP001595755"/>
    </source>
</evidence>
<sequence length="118" mass="13606">MRFTSFNLNEFRLTDGFFAFRRELIRKYIQEIAKVNPANEFGGLGDALYTLYDLTGDAALLELAAIFDRDYWIEPLAAGKDVLEDLHANAHLPTHRTPEGKRVCRDRARIPRRGSDRH</sequence>
<proteinExistence type="predicted"/>
<dbReference type="PANTHER" id="PTHR31151">
    <property type="entry name" value="PROLINE-TRNA LIGASE (DUF1680)"/>
    <property type="match status" value="1"/>
</dbReference>
<dbReference type="EMBL" id="JBHSED010000003">
    <property type="protein sequence ID" value="MFC4302153.1"/>
    <property type="molecule type" value="Genomic_DNA"/>
</dbReference>
<organism evidence="3 4">
    <name type="scientific">Cohnella boryungensis</name>
    <dbReference type="NCBI Taxonomy" id="768479"/>
    <lineage>
        <taxon>Bacteria</taxon>
        <taxon>Bacillati</taxon>
        <taxon>Bacillota</taxon>
        <taxon>Bacilli</taxon>
        <taxon>Bacillales</taxon>
        <taxon>Paenibacillaceae</taxon>
        <taxon>Cohnella</taxon>
    </lineage>
</organism>
<reference evidence="4" key="1">
    <citation type="journal article" date="2019" name="Int. J. Syst. Evol. Microbiol.">
        <title>The Global Catalogue of Microorganisms (GCM) 10K type strain sequencing project: providing services to taxonomists for standard genome sequencing and annotation.</title>
        <authorList>
            <consortium name="The Broad Institute Genomics Platform"/>
            <consortium name="The Broad Institute Genome Sequencing Center for Infectious Disease"/>
            <person name="Wu L."/>
            <person name="Ma J."/>
        </authorList>
    </citation>
    <scope>NUCLEOTIDE SEQUENCE [LARGE SCALE GENOMIC DNA]</scope>
    <source>
        <strain evidence="4">CGMCC 4.1641</strain>
    </source>
</reference>
<dbReference type="Pfam" id="PF07944">
    <property type="entry name" value="Beta-AFase-like_GH127_cat"/>
    <property type="match status" value="1"/>
</dbReference>
<dbReference type="RefSeq" id="WP_378126112.1">
    <property type="nucleotide sequence ID" value="NZ_JBHSED010000003.1"/>
</dbReference>
<evidence type="ECO:0000313" key="3">
    <source>
        <dbReference type="EMBL" id="MFC4302153.1"/>
    </source>
</evidence>
<keyword evidence="4" id="KW-1185">Reference proteome</keyword>
<comment type="caution">
    <text evidence="3">The sequence shown here is derived from an EMBL/GenBank/DDBJ whole genome shotgun (WGS) entry which is preliminary data.</text>
</comment>
<feature type="domain" description="Non-reducing end beta-L-arabinofuranosidase-like GH127 catalytic" evidence="2">
    <location>
        <begin position="22"/>
        <end position="93"/>
    </location>
</feature>
<feature type="compositionally biased region" description="Basic and acidic residues" evidence="1">
    <location>
        <begin position="96"/>
        <end position="118"/>
    </location>
</feature>
<protein>
    <submittedName>
        <fullName evidence="3">Beta-L-arabinofuranosidase domain-containing protein</fullName>
    </submittedName>
</protein>
<gene>
    <name evidence="3" type="ORF">ACFO1S_01715</name>
</gene>
<evidence type="ECO:0000259" key="2">
    <source>
        <dbReference type="Pfam" id="PF07944"/>
    </source>
</evidence>
<dbReference type="InterPro" id="IPR012878">
    <property type="entry name" value="Beta-AFase-like_GH127_cat"/>
</dbReference>
<name>A0ABV8S5F3_9BACL</name>
<evidence type="ECO:0000256" key="1">
    <source>
        <dbReference type="SAM" id="MobiDB-lite"/>
    </source>
</evidence>
<dbReference type="PANTHER" id="PTHR31151:SF0">
    <property type="entry name" value="PROLINE-TRNA LIGASE (DUF1680)"/>
    <property type="match status" value="1"/>
</dbReference>
<accession>A0ABV8S5F3</accession>
<feature type="region of interest" description="Disordered" evidence="1">
    <location>
        <begin position="92"/>
        <end position="118"/>
    </location>
</feature>
<dbReference type="Proteomes" id="UP001595755">
    <property type="component" value="Unassembled WGS sequence"/>
</dbReference>